<evidence type="ECO:0000313" key="1">
    <source>
        <dbReference type="EMBL" id="MDR7099355.1"/>
    </source>
</evidence>
<protein>
    <recommendedName>
        <fullName evidence="3">Glycosyltransferase</fullName>
    </recommendedName>
</protein>
<proteinExistence type="predicted"/>
<dbReference type="Gene3D" id="3.40.50.2000">
    <property type="entry name" value="Glycogen Phosphorylase B"/>
    <property type="match status" value="1"/>
</dbReference>
<dbReference type="RefSeq" id="WP_310053558.1">
    <property type="nucleotide sequence ID" value="NZ_JAVDVW010000001.1"/>
</dbReference>
<gene>
    <name evidence="1" type="ORF">J2X04_001702</name>
</gene>
<dbReference type="Proteomes" id="UP001267878">
    <property type="component" value="Unassembled WGS sequence"/>
</dbReference>
<comment type="caution">
    <text evidence="1">The sequence shown here is derived from an EMBL/GenBank/DDBJ whole genome shotgun (WGS) entry which is preliminary data.</text>
</comment>
<name>A0ABU1VPE3_9GAMM</name>
<dbReference type="SUPFAM" id="SSF53756">
    <property type="entry name" value="UDP-Glycosyltransferase/glycogen phosphorylase"/>
    <property type="match status" value="1"/>
</dbReference>
<accession>A0ABU1VPE3</accession>
<reference evidence="1 2" key="1">
    <citation type="submission" date="2023-07" db="EMBL/GenBank/DDBJ databases">
        <title>Sorghum-associated microbial communities from plants grown in Nebraska, USA.</title>
        <authorList>
            <person name="Schachtman D."/>
        </authorList>
    </citation>
    <scope>NUCLEOTIDE SEQUENCE [LARGE SCALE GENOMIC DNA]</scope>
    <source>
        <strain evidence="1 2">BE187</strain>
    </source>
</reference>
<organism evidence="1 2">
    <name type="scientific">Agrilutibacter niabensis</name>
    <dbReference type="NCBI Taxonomy" id="380628"/>
    <lineage>
        <taxon>Bacteria</taxon>
        <taxon>Pseudomonadati</taxon>
        <taxon>Pseudomonadota</taxon>
        <taxon>Gammaproteobacteria</taxon>
        <taxon>Lysobacterales</taxon>
        <taxon>Lysobacteraceae</taxon>
        <taxon>Agrilutibacter</taxon>
    </lineage>
</organism>
<sequence>MADDECGLVVDAGARSQRGLPGPDWPFTRLLDAGGRAIGWSLLHAPVATTAQHARFADLRRAGERFVGMSSHLEFPSGCEDGPLDYQEACEAWCHCFRAPDAYLRSDLPRLLLSLSDFCDPQHVAQASPAPMSVNYDVVYVGASERWKQDAKGWSLAASCVPRLVRAFDWRALVVGTPCAIFPQSPGITFRPSLPWSELLGYIAGARVLLAPNEMDPSPRVLAEALCLDVPIAVNRRILGGWKYVNRFTGTFFDDENDLVDAVASLGAVSPRVWFRANHGPFHAGRRLLALIRSLDPEVEERSHLAIEGA</sequence>
<keyword evidence="2" id="KW-1185">Reference proteome</keyword>
<evidence type="ECO:0008006" key="3">
    <source>
        <dbReference type="Google" id="ProtNLM"/>
    </source>
</evidence>
<evidence type="ECO:0000313" key="2">
    <source>
        <dbReference type="Proteomes" id="UP001267878"/>
    </source>
</evidence>
<dbReference type="EMBL" id="JAVDVW010000001">
    <property type="protein sequence ID" value="MDR7099355.1"/>
    <property type="molecule type" value="Genomic_DNA"/>
</dbReference>